<dbReference type="PANTHER" id="PTHR46558:SF4">
    <property type="entry name" value="DNA-BIDING PHAGE PROTEIN"/>
    <property type="match status" value="1"/>
</dbReference>
<dbReference type="RefSeq" id="WP_378034090.1">
    <property type="nucleotide sequence ID" value="NZ_JBHSIV010000001.1"/>
</dbReference>
<protein>
    <submittedName>
        <fullName evidence="3">Helix-turn-helix transcriptional regulator</fullName>
    </submittedName>
</protein>
<accession>A0ABV9YGF0</accession>
<evidence type="ECO:0000256" key="1">
    <source>
        <dbReference type="ARBA" id="ARBA00023125"/>
    </source>
</evidence>
<gene>
    <name evidence="3" type="ORF">ACFPBZ_00855</name>
</gene>
<dbReference type="Pfam" id="PF13560">
    <property type="entry name" value="HTH_31"/>
    <property type="match status" value="1"/>
</dbReference>
<dbReference type="SUPFAM" id="SSF47413">
    <property type="entry name" value="lambda repressor-like DNA-binding domains"/>
    <property type="match status" value="1"/>
</dbReference>
<dbReference type="PROSITE" id="PS50943">
    <property type="entry name" value="HTH_CROC1"/>
    <property type="match status" value="1"/>
</dbReference>
<sequence>MTGSTGQGPDTGSPKADDLALRIRREREYLALSQEQVGAVLKISRQAVGAIETGRRKVSSQELKSLADLFGTSVDRLLGAELQVDDTSQALFRAARELSTEDRQQVLRFAEFLRHAGQPPSVDQPSGEG</sequence>
<dbReference type="Proteomes" id="UP001595947">
    <property type="component" value="Unassembled WGS sequence"/>
</dbReference>
<organism evidence="3 4">
    <name type="scientific">Actinomycetospora atypica</name>
    <dbReference type="NCBI Taxonomy" id="1290095"/>
    <lineage>
        <taxon>Bacteria</taxon>
        <taxon>Bacillati</taxon>
        <taxon>Actinomycetota</taxon>
        <taxon>Actinomycetes</taxon>
        <taxon>Pseudonocardiales</taxon>
        <taxon>Pseudonocardiaceae</taxon>
        <taxon>Actinomycetospora</taxon>
    </lineage>
</organism>
<evidence type="ECO:0000313" key="3">
    <source>
        <dbReference type="EMBL" id="MFC5060742.1"/>
    </source>
</evidence>
<dbReference type="EMBL" id="JBHSIV010000001">
    <property type="protein sequence ID" value="MFC5060742.1"/>
    <property type="molecule type" value="Genomic_DNA"/>
</dbReference>
<dbReference type="Gene3D" id="1.10.260.40">
    <property type="entry name" value="lambda repressor-like DNA-binding domains"/>
    <property type="match status" value="1"/>
</dbReference>
<dbReference type="PANTHER" id="PTHR46558">
    <property type="entry name" value="TRACRIPTIONAL REGULATORY PROTEIN-RELATED-RELATED"/>
    <property type="match status" value="1"/>
</dbReference>
<proteinExistence type="predicted"/>
<evidence type="ECO:0000259" key="2">
    <source>
        <dbReference type="PROSITE" id="PS50943"/>
    </source>
</evidence>
<name>A0ABV9YGF0_9PSEU</name>
<dbReference type="SMART" id="SM00530">
    <property type="entry name" value="HTH_XRE"/>
    <property type="match status" value="1"/>
</dbReference>
<keyword evidence="4" id="KW-1185">Reference proteome</keyword>
<reference evidence="4" key="1">
    <citation type="journal article" date="2019" name="Int. J. Syst. Evol. Microbiol.">
        <title>The Global Catalogue of Microorganisms (GCM) 10K type strain sequencing project: providing services to taxonomists for standard genome sequencing and annotation.</title>
        <authorList>
            <consortium name="The Broad Institute Genomics Platform"/>
            <consortium name="The Broad Institute Genome Sequencing Center for Infectious Disease"/>
            <person name="Wu L."/>
            <person name="Ma J."/>
        </authorList>
    </citation>
    <scope>NUCLEOTIDE SEQUENCE [LARGE SCALE GENOMIC DNA]</scope>
    <source>
        <strain evidence="4">CGMCC 4.7093</strain>
    </source>
</reference>
<feature type="domain" description="HTH cro/C1-type" evidence="2">
    <location>
        <begin position="23"/>
        <end position="77"/>
    </location>
</feature>
<dbReference type="InterPro" id="IPR010982">
    <property type="entry name" value="Lambda_DNA-bd_dom_sf"/>
</dbReference>
<dbReference type="CDD" id="cd00093">
    <property type="entry name" value="HTH_XRE"/>
    <property type="match status" value="1"/>
</dbReference>
<evidence type="ECO:0000313" key="4">
    <source>
        <dbReference type="Proteomes" id="UP001595947"/>
    </source>
</evidence>
<dbReference type="InterPro" id="IPR001387">
    <property type="entry name" value="Cro/C1-type_HTH"/>
</dbReference>
<comment type="caution">
    <text evidence="3">The sequence shown here is derived from an EMBL/GenBank/DDBJ whole genome shotgun (WGS) entry which is preliminary data.</text>
</comment>
<keyword evidence="1" id="KW-0238">DNA-binding</keyword>